<feature type="non-terminal residue" evidence="2">
    <location>
        <position position="320"/>
    </location>
</feature>
<evidence type="ECO:0000313" key="2">
    <source>
        <dbReference type="EMBL" id="CAI2193323.1"/>
    </source>
</evidence>
<dbReference type="OrthoDB" id="5340906at2759"/>
<gene>
    <name evidence="2" type="ORF">FWILDA_LOCUS16017</name>
</gene>
<accession>A0A9W4T5Z6</accession>
<feature type="compositionally biased region" description="Polar residues" evidence="1">
    <location>
        <begin position="59"/>
        <end position="76"/>
    </location>
</feature>
<sequence length="320" mass="36934">SGILRKACEKRFEAHLLASISSAIVTLSGVTQVNNKQAAEILAKSNDERMPPLEVDYDPSSSKDGYTTDSDSSSPKDNYIIDSDSEKSSQVSIAMKNEINCIYRKMETRSKWHLSIGKCVEDALFDFGMAADYEHLAHSFIINLDDETYNSIFTEEELNEIRTYNSKELPEVPDYLLEYLLKYEKDSLEELREVLTEKESWEGRNYDKSNHFNFEWIKRSMHNLKNKREYRCSEAGRYFKGINDTKILKERGLKCPKILKDIFVDLGNAVRWEAETVRQMEVISWIHAAEEAGQFGENLEFFTLVLKAKSIIKKTISLVE</sequence>
<reference evidence="2" key="1">
    <citation type="submission" date="2022-08" db="EMBL/GenBank/DDBJ databases">
        <authorList>
            <person name="Kallberg Y."/>
            <person name="Tangrot J."/>
            <person name="Rosling A."/>
        </authorList>
    </citation>
    <scope>NUCLEOTIDE SEQUENCE</scope>
    <source>
        <strain evidence="2">Wild A</strain>
    </source>
</reference>
<protein>
    <submittedName>
        <fullName evidence="2">9881_t:CDS:1</fullName>
    </submittedName>
</protein>
<dbReference type="AlphaFoldDB" id="A0A9W4T5Z6"/>
<feature type="non-terminal residue" evidence="2">
    <location>
        <position position="1"/>
    </location>
</feature>
<dbReference type="EMBL" id="CAMKVN010009396">
    <property type="protein sequence ID" value="CAI2193323.1"/>
    <property type="molecule type" value="Genomic_DNA"/>
</dbReference>
<evidence type="ECO:0000313" key="3">
    <source>
        <dbReference type="Proteomes" id="UP001153678"/>
    </source>
</evidence>
<feature type="region of interest" description="Disordered" evidence="1">
    <location>
        <begin position="49"/>
        <end position="82"/>
    </location>
</feature>
<name>A0A9W4T5Z6_9GLOM</name>
<comment type="caution">
    <text evidence="2">The sequence shown here is derived from an EMBL/GenBank/DDBJ whole genome shotgun (WGS) entry which is preliminary data.</text>
</comment>
<keyword evidence="3" id="KW-1185">Reference proteome</keyword>
<proteinExistence type="predicted"/>
<dbReference type="Proteomes" id="UP001153678">
    <property type="component" value="Unassembled WGS sequence"/>
</dbReference>
<organism evidence="2 3">
    <name type="scientific">Funneliformis geosporum</name>
    <dbReference type="NCBI Taxonomy" id="1117311"/>
    <lineage>
        <taxon>Eukaryota</taxon>
        <taxon>Fungi</taxon>
        <taxon>Fungi incertae sedis</taxon>
        <taxon>Mucoromycota</taxon>
        <taxon>Glomeromycotina</taxon>
        <taxon>Glomeromycetes</taxon>
        <taxon>Glomerales</taxon>
        <taxon>Glomeraceae</taxon>
        <taxon>Funneliformis</taxon>
    </lineage>
</organism>
<evidence type="ECO:0000256" key="1">
    <source>
        <dbReference type="SAM" id="MobiDB-lite"/>
    </source>
</evidence>